<comment type="caution">
    <text evidence="1">The sequence shown here is derived from an EMBL/GenBank/DDBJ whole genome shotgun (WGS) entry which is preliminary data.</text>
</comment>
<protein>
    <recommendedName>
        <fullName evidence="3">Phage protein</fullName>
    </recommendedName>
</protein>
<sequence length="107" mass="12230">MARPKNQPSLPKLLKIRVLLDNGLDEKEHWYRIEPTLKLYDRIKVGDFVMGRSCFGTNAAQIVRITGIHSRYNSSMPFSCDEIDQLPQIISKVKFNPLELAEGLEVS</sequence>
<dbReference type="AlphaFoldDB" id="A0ABD5GPM9"/>
<reference evidence="1 2" key="1">
    <citation type="submission" date="2023-10" db="EMBL/GenBank/DDBJ databases">
        <title>Production of high quality cheese from raw caw milk (raw cheese).</title>
        <authorList>
            <person name="Samouris G."/>
        </authorList>
    </citation>
    <scope>NUCLEOTIDE SEQUENCE [LARGE SCALE GENOMIC DNA]</scope>
    <source>
        <strain evidence="1 2">MRS-5</strain>
    </source>
</reference>
<dbReference type="Proteomes" id="UP001186159">
    <property type="component" value="Unassembled WGS sequence"/>
</dbReference>
<name>A0ABD5GPM9_9LACT</name>
<proteinExistence type="predicted"/>
<evidence type="ECO:0008006" key="3">
    <source>
        <dbReference type="Google" id="ProtNLM"/>
    </source>
</evidence>
<dbReference type="RefSeq" id="WP_317070710.1">
    <property type="nucleotide sequence ID" value="NZ_JAWHVN010000024.1"/>
</dbReference>
<evidence type="ECO:0000313" key="2">
    <source>
        <dbReference type="Proteomes" id="UP001186159"/>
    </source>
</evidence>
<dbReference type="EMBL" id="JAWHVN010000024">
    <property type="protein sequence ID" value="MDV2618292.1"/>
    <property type="molecule type" value="Genomic_DNA"/>
</dbReference>
<accession>A0ABD5GPM9</accession>
<evidence type="ECO:0000313" key="1">
    <source>
        <dbReference type="EMBL" id="MDV2618292.1"/>
    </source>
</evidence>
<organism evidence="1 2">
    <name type="scientific">Lactococcus lactis</name>
    <dbReference type="NCBI Taxonomy" id="1358"/>
    <lineage>
        <taxon>Bacteria</taxon>
        <taxon>Bacillati</taxon>
        <taxon>Bacillota</taxon>
        <taxon>Bacilli</taxon>
        <taxon>Lactobacillales</taxon>
        <taxon>Streptococcaceae</taxon>
        <taxon>Lactococcus</taxon>
    </lineage>
</organism>
<gene>
    <name evidence="1" type="ORF">RZO27_03985</name>
</gene>